<evidence type="ECO:0000313" key="5">
    <source>
        <dbReference type="Proteomes" id="UP000190989"/>
    </source>
</evidence>
<sequence length="174" mass="19277">MLERAGAILKLAVALAILIAGCGVGFYYGIFLPNHAEVLEARRQAEVEAEAEARRAAQQQQAAEAAQRQQAARVEYEDCVNFAELNYKNRWAKSCRAMHENDVAEFQDCLDNFFSTEESCRRRHPIRPERGCALPSQMASALSDDRDRAKDQCLGKLQASQPDGIGVSEDAGPF</sequence>
<evidence type="ECO:0000256" key="2">
    <source>
        <dbReference type="SAM" id="MobiDB-lite"/>
    </source>
</evidence>
<evidence type="ECO:0000256" key="1">
    <source>
        <dbReference type="SAM" id="Coils"/>
    </source>
</evidence>
<evidence type="ECO:0000313" key="4">
    <source>
        <dbReference type="EMBL" id="SLJ93032.1"/>
    </source>
</evidence>
<feature type="region of interest" description="Disordered" evidence="2">
    <location>
        <begin position="135"/>
        <end position="174"/>
    </location>
</feature>
<dbReference type="PROSITE" id="PS51257">
    <property type="entry name" value="PROKAR_LIPOPROTEIN"/>
    <property type="match status" value="1"/>
</dbReference>
<reference evidence="5" key="1">
    <citation type="submission" date="2017-02" db="EMBL/GenBank/DDBJ databases">
        <authorList>
            <person name="Varghese N."/>
            <person name="Submissions S."/>
        </authorList>
    </citation>
    <scope>NUCLEOTIDE SEQUENCE [LARGE SCALE GENOMIC DNA]</scope>
    <source>
        <strain evidence="5">SM117</strain>
    </source>
</reference>
<evidence type="ECO:0000256" key="3">
    <source>
        <dbReference type="SAM" id="Phobius"/>
    </source>
</evidence>
<keyword evidence="5" id="KW-1185">Reference proteome</keyword>
<keyword evidence="3" id="KW-0472">Membrane</keyword>
<keyword evidence="3" id="KW-0812">Transmembrane</keyword>
<name>A0A1U6HB68_9SPHN</name>
<organism evidence="4 5">
    <name type="scientific">Novosphingobium mathurense</name>
    <dbReference type="NCBI Taxonomy" id="428990"/>
    <lineage>
        <taxon>Bacteria</taxon>
        <taxon>Pseudomonadati</taxon>
        <taxon>Pseudomonadota</taxon>
        <taxon>Alphaproteobacteria</taxon>
        <taxon>Sphingomonadales</taxon>
        <taxon>Sphingomonadaceae</taxon>
        <taxon>Novosphingobium</taxon>
    </lineage>
</organism>
<dbReference type="Proteomes" id="UP000190989">
    <property type="component" value="Unassembled WGS sequence"/>
</dbReference>
<accession>A0A1U6HB68</accession>
<feature type="transmembrane region" description="Helical" evidence="3">
    <location>
        <begin position="7"/>
        <end position="30"/>
    </location>
</feature>
<feature type="coiled-coil region" evidence="1">
    <location>
        <begin position="42"/>
        <end position="69"/>
    </location>
</feature>
<dbReference type="AlphaFoldDB" id="A0A1U6HB68"/>
<dbReference type="STRING" id="428990.SAMN06295987_10241"/>
<proteinExistence type="predicted"/>
<keyword evidence="3" id="KW-1133">Transmembrane helix</keyword>
<protein>
    <submittedName>
        <fullName evidence="4">Uncharacterized protein</fullName>
    </submittedName>
</protein>
<keyword evidence="1" id="KW-0175">Coiled coil</keyword>
<dbReference type="RefSeq" id="WP_054946425.1">
    <property type="nucleotide sequence ID" value="NZ_FVZE01000002.1"/>
</dbReference>
<gene>
    <name evidence="4" type="ORF">SAMN06295987_10241</name>
</gene>
<dbReference type="EMBL" id="FVZE01000002">
    <property type="protein sequence ID" value="SLJ93032.1"/>
    <property type="molecule type" value="Genomic_DNA"/>
</dbReference>
<feature type="compositionally biased region" description="Basic and acidic residues" evidence="2">
    <location>
        <begin position="143"/>
        <end position="153"/>
    </location>
</feature>